<dbReference type="EMBL" id="BGPR01002698">
    <property type="protein sequence ID" value="GBM77579.1"/>
    <property type="molecule type" value="Genomic_DNA"/>
</dbReference>
<protein>
    <recommendedName>
        <fullName evidence="4">Secreted protein</fullName>
    </recommendedName>
</protein>
<reference evidence="2 3" key="1">
    <citation type="journal article" date="2019" name="Sci. Rep.">
        <title>Orb-weaving spider Araneus ventricosus genome elucidates the spidroin gene catalogue.</title>
        <authorList>
            <person name="Kono N."/>
            <person name="Nakamura H."/>
            <person name="Ohtoshi R."/>
            <person name="Moran D.A.P."/>
            <person name="Shinohara A."/>
            <person name="Yoshida Y."/>
            <person name="Fujiwara M."/>
            <person name="Mori M."/>
            <person name="Tomita M."/>
            <person name="Arakawa K."/>
        </authorList>
    </citation>
    <scope>NUCLEOTIDE SEQUENCE [LARGE SCALE GENOMIC DNA]</scope>
</reference>
<gene>
    <name evidence="2" type="ORF">AVEN_186846_1</name>
</gene>
<dbReference type="AlphaFoldDB" id="A0A4Y2IJZ7"/>
<sequence length="136" mass="15080">MHILFLLLVCNELDATSLQQVLHMVTSSLLKTCYEPAVLSCQTSCKTAATLLQTKIAIWVWPERIAEYDFEGSEAVPVDPVVNESVSFAKILGLEVGNDIACGRPQPRTDHLRAYEVALCFPTRRFGRELVRGGNS</sequence>
<evidence type="ECO:0000313" key="3">
    <source>
        <dbReference type="Proteomes" id="UP000499080"/>
    </source>
</evidence>
<organism evidence="2 3">
    <name type="scientific">Araneus ventricosus</name>
    <name type="common">Orbweaver spider</name>
    <name type="synonym">Epeira ventricosa</name>
    <dbReference type="NCBI Taxonomy" id="182803"/>
    <lineage>
        <taxon>Eukaryota</taxon>
        <taxon>Metazoa</taxon>
        <taxon>Ecdysozoa</taxon>
        <taxon>Arthropoda</taxon>
        <taxon>Chelicerata</taxon>
        <taxon>Arachnida</taxon>
        <taxon>Araneae</taxon>
        <taxon>Araneomorphae</taxon>
        <taxon>Entelegynae</taxon>
        <taxon>Araneoidea</taxon>
        <taxon>Araneidae</taxon>
        <taxon>Araneus</taxon>
    </lineage>
</organism>
<keyword evidence="3" id="KW-1185">Reference proteome</keyword>
<evidence type="ECO:0008006" key="4">
    <source>
        <dbReference type="Google" id="ProtNLM"/>
    </source>
</evidence>
<evidence type="ECO:0000313" key="2">
    <source>
        <dbReference type="EMBL" id="GBM77579.1"/>
    </source>
</evidence>
<accession>A0A4Y2IJZ7</accession>
<dbReference type="OrthoDB" id="7607518at2759"/>
<proteinExistence type="predicted"/>
<feature type="chain" id="PRO_5021316401" description="Secreted protein" evidence="1">
    <location>
        <begin position="16"/>
        <end position="136"/>
    </location>
</feature>
<name>A0A4Y2IJZ7_ARAVE</name>
<comment type="caution">
    <text evidence="2">The sequence shown here is derived from an EMBL/GenBank/DDBJ whole genome shotgun (WGS) entry which is preliminary data.</text>
</comment>
<evidence type="ECO:0000256" key="1">
    <source>
        <dbReference type="SAM" id="SignalP"/>
    </source>
</evidence>
<dbReference type="Proteomes" id="UP000499080">
    <property type="component" value="Unassembled WGS sequence"/>
</dbReference>
<keyword evidence="1" id="KW-0732">Signal</keyword>
<feature type="signal peptide" evidence="1">
    <location>
        <begin position="1"/>
        <end position="15"/>
    </location>
</feature>